<evidence type="ECO:0000256" key="5">
    <source>
        <dbReference type="SAM" id="Phobius"/>
    </source>
</evidence>
<accession>A0A154BN95</accession>
<comment type="subcellular location">
    <subcellularLocation>
        <location evidence="1">Membrane</location>
        <topology evidence="1">Multi-pass membrane protein</topology>
    </subcellularLocation>
</comment>
<dbReference type="GO" id="GO:0004671">
    <property type="term" value="F:protein C-terminal S-isoprenylcysteine carboxyl O-methyltransferase activity"/>
    <property type="evidence" value="ECO:0007669"/>
    <property type="project" value="InterPro"/>
</dbReference>
<dbReference type="Gene3D" id="1.20.120.1630">
    <property type="match status" value="1"/>
</dbReference>
<comment type="caution">
    <text evidence="6">The sequence shown here is derived from an EMBL/GenBank/DDBJ whole genome shotgun (WGS) entry which is preliminary data.</text>
</comment>
<evidence type="ECO:0000313" key="7">
    <source>
        <dbReference type="Proteomes" id="UP000076268"/>
    </source>
</evidence>
<evidence type="ECO:0000256" key="3">
    <source>
        <dbReference type="ARBA" id="ARBA00022989"/>
    </source>
</evidence>
<reference evidence="6 7" key="1">
    <citation type="submission" date="2016-02" db="EMBL/GenBank/DDBJ databases">
        <title>Anaerosporomusa subterraneum gen. nov., sp. nov., a spore-forming obligate anaerobe isolated from saprolite.</title>
        <authorList>
            <person name="Choi J.K."/>
            <person name="Shah M."/>
            <person name="Yee N."/>
        </authorList>
    </citation>
    <scope>NUCLEOTIDE SEQUENCE [LARGE SCALE GENOMIC DNA]</scope>
    <source>
        <strain evidence="6 7">RU4</strain>
    </source>
</reference>
<name>A0A154BN95_ANASB</name>
<evidence type="ECO:0000256" key="4">
    <source>
        <dbReference type="ARBA" id="ARBA00023136"/>
    </source>
</evidence>
<sequence>MVIASLAGLAVCIALQRLAELRIAAANREWILAAGGREYGKGHYPCFFILHGIWLVGWVCEGYWRQEWSYLWPIWLTMFTLAQGLRYWCINSLGLFWNTRILVIPGKQPICQGPYRYLRHPNYLAVAIELASVPLFFNAWITAVTISIINALLLFAIRIPAEEAALIEAKSGR</sequence>
<keyword evidence="7" id="KW-1185">Reference proteome</keyword>
<keyword evidence="3 5" id="KW-1133">Transmembrane helix</keyword>
<feature type="transmembrane region" description="Helical" evidence="5">
    <location>
        <begin position="135"/>
        <end position="157"/>
    </location>
</feature>
<protein>
    <recommendedName>
        <fullName evidence="8">Isoprenylcysteine carboxyl methyltransferase</fullName>
    </recommendedName>
</protein>
<dbReference type="Pfam" id="PF04140">
    <property type="entry name" value="ICMT"/>
    <property type="match status" value="1"/>
</dbReference>
<keyword evidence="2 5" id="KW-0812">Transmembrane</keyword>
<evidence type="ECO:0000313" key="6">
    <source>
        <dbReference type="EMBL" id="KYZ74998.1"/>
    </source>
</evidence>
<dbReference type="RefSeq" id="WP_066245549.1">
    <property type="nucleotide sequence ID" value="NZ_LSGP01000026.1"/>
</dbReference>
<proteinExistence type="predicted"/>
<evidence type="ECO:0000256" key="2">
    <source>
        <dbReference type="ARBA" id="ARBA00022692"/>
    </source>
</evidence>
<keyword evidence="4 5" id="KW-0472">Membrane</keyword>
<dbReference type="PANTHER" id="PTHR43847">
    <property type="entry name" value="BLL3993 PROTEIN"/>
    <property type="match status" value="1"/>
</dbReference>
<dbReference type="EMBL" id="LSGP01000026">
    <property type="protein sequence ID" value="KYZ74998.1"/>
    <property type="molecule type" value="Genomic_DNA"/>
</dbReference>
<evidence type="ECO:0000256" key="1">
    <source>
        <dbReference type="ARBA" id="ARBA00004141"/>
    </source>
</evidence>
<dbReference type="InterPro" id="IPR007269">
    <property type="entry name" value="ICMT_MeTrfase"/>
</dbReference>
<dbReference type="STRING" id="1794912.AXX12_15575"/>
<dbReference type="PANTHER" id="PTHR43847:SF1">
    <property type="entry name" value="BLL3993 PROTEIN"/>
    <property type="match status" value="1"/>
</dbReference>
<dbReference type="AlphaFoldDB" id="A0A154BN95"/>
<feature type="transmembrane region" description="Helical" evidence="5">
    <location>
        <begin position="70"/>
        <end position="88"/>
    </location>
</feature>
<gene>
    <name evidence="6" type="ORF">AXX12_15575</name>
</gene>
<dbReference type="InterPro" id="IPR052527">
    <property type="entry name" value="Metal_cation-efflux_comp"/>
</dbReference>
<dbReference type="OrthoDB" id="7203053at2"/>
<evidence type="ECO:0008006" key="8">
    <source>
        <dbReference type="Google" id="ProtNLM"/>
    </source>
</evidence>
<dbReference type="GO" id="GO:0016020">
    <property type="term" value="C:membrane"/>
    <property type="evidence" value="ECO:0007669"/>
    <property type="project" value="UniProtKB-SubCell"/>
</dbReference>
<organism evidence="6 7">
    <name type="scientific">Anaerosporomusa subterranea</name>
    <dbReference type="NCBI Taxonomy" id="1794912"/>
    <lineage>
        <taxon>Bacteria</taxon>
        <taxon>Bacillati</taxon>
        <taxon>Bacillota</taxon>
        <taxon>Negativicutes</taxon>
        <taxon>Acetonemataceae</taxon>
        <taxon>Anaerosporomusa</taxon>
    </lineage>
</organism>
<dbReference type="Proteomes" id="UP000076268">
    <property type="component" value="Unassembled WGS sequence"/>
</dbReference>